<evidence type="ECO:0000313" key="2">
    <source>
        <dbReference type="Proteomes" id="UP001497382"/>
    </source>
</evidence>
<sequence>AGTANLEVSLLFSRKRGEVSSLGNEPRGSLQPGCIANGSGGPCARGGCTWADPSAVFGAVCRNILNFHHARHADGPKICLGVVALDCHELFSDEAQGQLLGFHLGVFSGNSEGQRGTLGGCDPIDAAKSYKK</sequence>
<proteinExistence type="predicted"/>
<keyword evidence="2" id="KW-1185">Reference proteome</keyword>
<protein>
    <submittedName>
        <fullName evidence="1">Uncharacterized protein</fullName>
    </submittedName>
</protein>
<comment type="caution">
    <text evidence="1">The sequence shown here is derived from an EMBL/GenBank/DDBJ whole genome shotgun (WGS) entry which is preliminary data.</text>
</comment>
<gene>
    <name evidence="1" type="ORF">LARSCL_LOCUS14175</name>
</gene>
<feature type="non-terminal residue" evidence="1">
    <location>
        <position position="1"/>
    </location>
</feature>
<name>A0AAV2ARS1_9ARAC</name>
<dbReference type="AlphaFoldDB" id="A0AAV2ARS1"/>
<evidence type="ECO:0000313" key="1">
    <source>
        <dbReference type="EMBL" id="CAL1286307.1"/>
    </source>
</evidence>
<organism evidence="1 2">
    <name type="scientific">Larinioides sclopetarius</name>
    <dbReference type="NCBI Taxonomy" id="280406"/>
    <lineage>
        <taxon>Eukaryota</taxon>
        <taxon>Metazoa</taxon>
        <taxon>Ecdysozoa</taxon>
        <taxon>Arthropoda</taxon>
        <taxon>Chelicerata</taxon>
        <taxon>Arachnida</taxon>
        <taxon>Araneae</taxon>
        <taxon>Araneomorphae</taxon>
        <taxon>Entelegynae</taxon>
        <taxon>Araneoidea</taxon>
        <taxon>Araneidae</taxon>
        <taxon>Larinioides</taxon>
    </lineage>
</organism>
<accession>A0AAV2ARS1</accession>
<reference evidence="1 2" key="1">
    <citation type="submission" date="2024-04" db="EMBL/GenBank/DDBJ databases">
        <authorList>
            <person name="Rising A."/>
            <person name="Reimegard J."/>
            <person name="Sonavane S."/>
            <person name="Akerstrom W."/>
            <person name="Nylinder S."/>
            <person name="Hedman E."/>
            <person name="Kallberg Y."/>
        </authorList>
    </citation>
    <scope>NUCLEOTIDE SEQUENCE [LARGE SCALE GENOMIC DNA]</scope>
</reference>
<dbReference type="Proteomes" id="UP001497382">
    <property type="component" value="Unassembled WGS sequence"/>
</dbReference>
<dbReference type="EMBL" id="CAXIEN010000201">
    <property type="protein sequence ID" value="CAL1286307.1"/>
    <property type="molecule type" value="Genomic_DNA"/>
</dbReference>